<sequence length="260" mass="28066">MSLLGELRDAYRTVLASVDSYLESVERQARDRALARPCGPFAYEQALAAVEEEQEVHEPRRPLNFNPNAHAFGELPEDSAAFSAAADPSVTDSPDAVTDEGPGADSGIPQPVAPGQPASELILQLTKEILRLSISGPPGADRFQQEINPLLGRAFDLVTELQKVEYSYAGGDEADPGEVGTPSPGEHVADEAERSEFMDVDEFLETASPAELATMAAQHEPHADLREAPDSAVLLRGRRSTDLRKGRVFRRGRPNTGPDL</sequence>
<dbReference type="KEGG" id="vg:60335236"/>
<feature type="compositionally biased region" description="Basic and acidic residues" evidence="1">
    <location>
        <begin position="219"/>
        <end position="229"/>
    </location>
</feature>
<evidence type="ECO:0000256" key="1">
    <source>
        <dbReference type="SAM" id="MobiDB-lite"/>
    </source>
</evidence>
<proteinExistence type="predicted"/>
<feature type="region of interest" description="Disordered" evidence="1">
    <location>
        <begin position="52"/>
        <end position="115"/>
    </location>
</feature>
<dbReference type="Proteomes" id="UP000241634">
    <property type="component" value="Segment"/>
</dbReference>
<evidence type="ECO:0000313" key="3">
    <source>
        <dbReference type="Proteomes" id="UP000241634"/>
    </source>
</evidence>
<evidence type="ECO:0000313" key="2">
    <source>
        <dbReference type="EMBL" id="AVO21656.1"/>
    </source>
</evidence>
<dbReference type="GeneID" id="60335236"/>
<feature type="compositionally biased region" description="Low complexity" evidence="1">
    <location>
        <begin position="78"/>
        <end position="87"/>
    </location>
</feature>
<accession>A0A2P1JR75</accession>
<dbReference type="EMBL" id="MH001449">
    <property type="protein sequence ID" value="AVO21656.1"/>
    <property type="molecule type" value="Genomic_DNA"/>
</dbReference>
<feature type="region of interest" description="Disordered" evidence="1">
    <location>
        <begin position="212"/>
        <end position="239"/>
    </location>
</feature>
<organism evidence="2 3">
    <name type="scientific">Mycobacterium phage MooMoo</name>
    <dbReference type="NCBI Taxonomy" id="2108127"/>
    <lineage>
        <taxon>Viruses</taxon>
        <taxon>Duplodnaviria</taxon>
        <taxon>Heunggongvirae</taxon>
        <taxon>Uroviricota</taxon>
        <taxon>Caudoviricetes</taxon>
        <taxon>Gracegardnervirinae</taxon>
        <taxon>Moomoovirus</taxon>
        <taxon>Moomoovirus moomoo</taxon>
    </lineage>
</organism>
<feature type="region of interest" description="Disordered" evidence="1">
    <location>
        <begin position="168"/>
        <end position="187"/>
    </location>
</feature>
<protein>
    <submittedName>
        <fullName evidence="2">Uncharacterized protein</fullName>
    </submittedName>
</protein>
<name>A0A2P1JR75_9CAUD</name>
<keyword evidence="3" id="KW-1185">Reference proteome</keyword>
<reference evidence="3" key="1">
    <citation type="submission" date="2018-02" db="EMBL/GenBank/DDBJ databases">
        <authorList>
            <person name="Cohen D.B."/>
            <person name="Kent A.D."/>
        </authorList>
    </citation>
    <scope>NUCLEOTIDE SEQUENCE [LARGE SCALE GENOMIC DNA]</scope>
</reference>
<gene>
    <name evidence="2" type="primary">51</name>
    <name evidence="2" type="ORF">SEA_MOOMOO_51</name>
</gene>
<dbReference type="RefSeq" id="YP_009963652.1">
    <property type="nucleotide sequence ID" value="NC_051721.1"/>
</dbReference>